<evidence type="ECO:0000256" key="7">
    <source>
        <dbReference type="SAM" id="Phobius"/>
    </source>
</evidence>
<dbReference type="PANTHER" id="PTHR30506">
    <property type="entry name" value="INNER MEMBRANE PROTEIN"/>
    <property type="match status" value="1"/>
</dbReference>
<evidence type="ECO:0000256" key="1">
    <source>
        <dbReference type="ARBA" id="ARBA00004651"/>
    </source>
</evidence>
<gene>
    <name evidence="10" type="ORF">ML536_15240</name>
</gene>
<feature type="transmembrane region" description="Helical" evidence="7">
    <location>
        <begin position="172"/>
        <end position="193"/>
    </location>
</feature>
<evidence type="ECO:0000313" key="11">
    <source>
        <dbReference type="Proteomes" id="UP001156140"/>
    </source>
</evidence>
<dbReference type="PANTHER" id="PTHR30506:SF3">
    <property type="entry name" value="UPF0126 INNER MEMBRANE PROTEIN YADS-RELATED"/>
    <property type="match status" value="1"/>
</dbReference>
<comment type="similarity">
    <text evidence="2">Belongs to the UPF0126 family.</text>
</comment>
<feature type="chain" id="PRO_5041438846" evidence="8">
    <location>
        <begin position="19"/>
        <end position="204"/>
    </location>
</feature>
<keyword evidence="8" id="KW-0732">Signal</keyword>
<keyword evidence="3" id="KW-1003">Cell membrane</keyword>
<evidence type="ECO:0000256" key="3">
    <source>
        <dbReference type="ARBA" id="ARBA00022475"/>
    </source>
</evidence>
<keyword evidence="4 7" id="KW-0812">Transmembrane</keyword>
<keyword evidence="11" id="KW-1185">Reference proteome</keyword>
<dbReference type="Proteomes" id="UP001156140">
    <property type="component" value="Unassembled WGS sequence"/>
</dbReference>
<protein>
    <submittedName>
        <fullName evidence="10">Trimeric intracellular cation channel family protein</fullName>
    </submittedName>
</protein>
<keyword evidence="6 7" id="KW-0472">Membrane</keyword>
<evidence type="ECO:0000259" key="9">
    <source>
        <dbReference type="Pfam" id="PF03458"/>
    </source>
</evidence>
<feature type="signal peptide" evidence="8">
    <location>
        <begin position="1"/>
        <end position="18"/>
    </location>
</feature>
<dbReference type="EMBL" id="JALAZD010000001">
    <property type="protein sequence ID" value="MCI0128183.1"/>
    <property type="molecule type" value="Genomic_DNA"/>
</dbReference>
<organism evidence="10 11">
    <name type="scientific">Paradevosia shaoguanensis</name>
    <dbReference type="NCBI Taxonomy" id="1335043"/>
    <lineage>
        <taxon>Bacteria</taxon>
        <taxon>Pseudomonadati</taxon>
        <taxon>Pseudomonadota</taxon>
        <taxon>Alphaproteobacteria</taxon>
        <taxon>Hyphomicrobiales</taxon>
        <taxon>Devosiaceae</taxon>
        <taxon>Paradevosia</taxon>
    </lineage>
</organism>
<proteinExistence type="inferred from homology"/>
<feature type="domain" description="Glycine transporter" evidence="9">
    <location>
        <begin position="91"/>
        <end position="163"/>
    </location>
</feature>
<dbReference type="AlphaFoldDB" id="A0AA41QPF1"/>
<feature type="domain" description="Glycine transporter" evidence="9">
    <location>
        <begin position="7"/>
        <end position="78"/>
    </location>
</feature>
<evidence type="ECO:0000313" key="10">
    <source>
        <dbReference type="EMBL" id="MCI0128183.1"/>
    </source>
</evidence>
<reference evidence="10" key="1">
    <citation type="submission" date="2022-03" db="EMBL/GenBank/DDBJ databases">
        <title>The complete genome sequence of a Methyloterrigena soli.</title>
        <authorList>
            <person name="Zi Z."/>
        </authorList>
    </citation>
    <scope>NUCLEOTIDE SEQUENCE</scope>
    <source>
        <strain evidence="10">M48</strain>
    </source>
</reference>
<sequence length="204" mass="21759">MLFNLAFYVALMAQAGSAALSAGRRNMDLFGVCSLACVTALGGGSTRDVLLGHYPLSWVANPYLLIVVCVAALAAVMLSRFMHHLRWTFLLLDALGLVIFSTIGCDIAIAMGLHPIIVIISGMVTGILGGVLRDILCNDVPLVFTGQLYAIVSIIAGVVYFTATKLGLSYDFALVAGIVVGMGLRVAAIVYNIEIPKFSYRDQR</sequence>
<accession>A0AA41QPF1</accession>
<evidence type="ECO:0000256" key="5">
    <source>
        <dbReference type="ARBA" id="ARBA00022989"/>
    </source>
</evidence>
<evidence type="ECO:0000256" key="4">
    <source>
        <dbReference type="ARBA" id="ARBA00022692"/>
    </source>
</evidence>
<dbReference type="Pfam" id="PF03458">
    <property type="entry name" value="Gly_transporter"/>
    <property type="match status" value="2"/>
</dbReference>
<evidence type="ECO:0000256" key="2">
    <source>
        <dbReference type="ARBA" id="ARBA00008193"/>
    </source>
</evidence>
<keyword evidence="5 7" id="KW-1133">Transmembrane helix</keyword>
<feature type="transmembrane region" description="Helical" evidence="7">
    <location>
        <begin position="116"/>
        <end position="136"/>
    </location>
</feature>
<evidence type="ECO:0000256" key="8">
    <source>
        <dbReference type="SAM" id="SignalP"/>
    </source>
</evidence>
<comment type="caution">
    <text evidence="10">The sequence shown here is derived from an EMBL/GenBank/DDBJ whole genome shotgun (WGS) entry which is preliminary data.</text>
</comment>
<feature type="transmembrane region" description="Helical" evidence="7">
    <location>
        <begin position="148"/>
        <end position="166"/>
    </location>
</feature>
<dbReference type="InterPro" id="IPR005115">
    <property type="entry name" value="Gly_transporter"/>
</dbReference>
<feature type="transmembrane region" description="Helical" evidence="7">
    <location>
        <begin position="58"/>
        <end position="78"/>
    </location>
</feature>
<evidence type="ECO:0000256" key="6">
    <source>
        <dbReference type="ARBA" id="ARBA00023136"/>
    </source>
</evidence>
<comment type="subcellular location">
    <subcellularLocation>
        <location evidence="1">Cell membrane</location>
        <topology evidence="1">Multi-pass membrane protein</topology>
    </subcellularLocation>
</comment>
<dbReference type="GO" id="GO:0005886">
    <property type="term" value="C:plasma membrane"/>
    <property type="evidence" value="ECO:0007669"/>
    <property type="project" value="UniProtKB-SubCell"/>
</dbReference>
<feature type="transmembrane region" description="Helical" evidence="7">
    <location>
        <begin position="90"/>
        <end position="110"/>
    </location>
</feature>
<name>A0AA41QPF1_9HYPH</name>